<feature type="region of interest" description="Disordered" evidence="1">
    <location>
        <begin position="1"/>
        <end position="21"/>
    </location>
</feature>
<feature type="compositionally biased region" description="Polar residues" evidence="1">
    <location>
        <begin position="1"/>
        <end position="11"/>
    </location>
</feature>
<keyword evidence="3" id="KW-1185">Reference proteome</keyword>
<evidence type="ECO:0000313" key="2">
    <source>
        <dbReference type="EMBL" id="KAK6327588.1"/>
    </source>
</evidence>
<gene>
    <name evidence="2" type="ORF">J4Q44_G00032330</name>
</gene>
<accession>A0AAN8R816</accession>
<protein>
    <submittedName>
        <fullName evidence="2">Uncharacterized protein</fullName>
    </submittedName>
</protein>
<sequence>MMNAKYNQPTNEKAHPPPPPCPPPLLDSYLTTVNMIVYVLYGTYYTPSVSFVTVSLCGLPGQDLRSNTFKSFQILKWCFYLSFTVAIEPIKKGKPYPPGTPCRLKQMLKYLKDFK</sequence>
<evidence type="ECO:0000256" key="1">
    <source>
        <dbReference type="SAM" id="MobiDB-lite"/>
    </source>
</evidence>
<proteinExistence type="predicted"/>
<dbReference type="Proteomes" id="UP001356427">
    <property type="component" value="Unassembled WGS sequence"/>
</dbReference>
<reference evidence="2 3" key="1">
    <citation type="submission" date="2021-04" db="EMBL/GenBank/DDBJ databases">
        <authorList>
            <person name="De Guttry C."/>
            <person name="Zahm M."/>
            <person name="Klopp C."/>
            <person name="Cabau C."/>
            <person name="Louis A."/>
            <person name="Berthelot C."/>
            <person name="Parey E."/>
            <person name="Roest Crollius H."/>
            <person name="Montfort J."/>
            <person name="Robinson-Rechavi M."/>
            <person name="Bucao C."/>
            <person name="Bouchez O."/>
            <person name="Gislard M."/>
            <person name="Lluch J."/>
            <person name="Milhes M."/>
            <person name="Lampietro C."/>
            <person name="Lopez Roques C."/>
            <person name="Donnadieu C."/>
            <person name="Braasch I."/>
            <person name="Desvignes T."/>
            <person name="Postlethwait J."/>
            <person name="Bobe J."/>
            <person name="Wedekind C."/>
            <person name="Guiguen Y."/>
        </authorList>
    </citation>
    <scope>NUCLEOTIDE SEQUENCE [LARGE SCALE GENOMIC DNA]</scope>
    <source>
        <strain evidence="2">Cs_M1</strain>
        <tissue evidence="2">Blood</tissue>
    </source>
</reference>
<name>A0AAN8R816_9TELE</name>
<dbReference type="AlphaFoldDB" id="A0AAN8R816"/>
<dbReference type="EMBL" id="JAGTTL010000002">
    <property type="protein sequence ID" value="KAK6327588.1"/>
    <property type="molecule type" value="Genomic_DNA"/>
</dbReference>
<organism evidence="2 3">
    <name type="scientific">Coregonus suidteri</name>
    <dbReference type="NCBI Taxonomy" id="861788"/>
    <lineage>
        <taxon>Eukaryota</taxon>
        <taxon>Metazoa</taxon>
        <taxon>Chordata</taxon>
        <taxon>Craniata</taxon>
        <taxon>Vertebrata</taxon>
        <taxon>Euteleostomi</taxon>
        <taxon>Actinopterygii</taxon>
        <taxon>Neopterygii</taxon>
        <taxon>Teleostei</taxon>
        <taxon>Protacanthopterygii</taxon>
        <taxon>Salmoniformes</taxon>
        <taxon>Salmonidae</taxon>
        <taxon>Coregoninae</taxon>
        <taxon>Coregonus</taxon>
    </lineage>
</organism>
<comment type="caution">
    <text evidence="2">The sequence shown here is derived from an EMBL/GenBank/DDBJ whole genome shotgun (WGS) entry which is preliminary data.</text>
</comment>
<evidence type="ECO:0000313" key="3">
    <source>
        <dbReference type="Proteomes" id="UP001356427"/>
    </source>
</evidence>